<dbReference type="GO" id="GO:0008270">
    <property type="term" value="F:zinc ion binding"/>
    <property type="evidence" value="ECO:0007669"/>
    <property type="project" value="InterPro"/>
</dbReference>
<evidence type="ECO:0000256" key="2">
    <source>
        <dbReference type="ARBA" id="ARBA00030881"/>
    </source>
</evidence>
<dbReference type="GO" id="GO:0008745">
    <property type="term" value="F:N-acetylmuramoyl-L-alanine amidase activity"/>
    <property type="evidence" value="ECO:0007669"/>
    <property type="project" value="InterPro"/>
</dbReference>
<comment type="similarity">
    <text evidence="1">Belongs to the N-acetylmuramoyl-L-alanine amidase 2 family.</text>
</comment>
<reference evidence="6" key="1">
    <citation type="submission" date="2021-05" db="EMBL/GenBank/DDBJ databases">
        <title>Novel Bacillus species.</title>
        <authorList>
            <person name="Liu G."/>
        </authorList>
    </citation>
    <scope>NUCLEOTIDE SEQUENCE</scope>
    <source>
        <strain evidence="6 8">FJAT-50051</strain>
    </source>
</reference>
<dbReference type="Gene3D" id="3.40.80.10">
    <property type="entry name" value="Peptidoglycan recognition protein-like"/>
    <property type="match status" value="1"/>
</dbReference>
<dbReference type="CDD" id="cd06583">
    <property type="entry name" value="PGRP"/>
    <property type="match status" value="1"/>
</dbReference>
<evidence type="ECO:0000259" key="4">
    <source>
        <dbReference type="SMART" id="SM00644"/>
    </source>
</evidence>
<dbReference type="AlphaFoldDB" id="A0A942T9B4"/>
<name>A0A942T9B4_9BACI</name>
<dbReference type="PANTHER" id="PTHR11022">
    <property type="entry name" value="PEPTIDOGLYCAN RECOGNITION PROTEIN"/>
    <property type="match status" value="1"/>
</dbReference>
<feature type="domain" description="Peptidoglycan recognition protein family" evidence="5">
    <location>
        <begin position="12"/>
        <end position="135"/>
    </location>
</feature>
<protein>
    <recommendedName>
        <fullName evidence="3">Autolysin</fullName>
    </recommendedName>
    <alternativeName>
        <fullName evidence="2">Cell wall hydrolase</fullName>
    </alternativeName>
</protein>
<evidence type="ECO:0000313" key="6">
    <source>
        <dbReference type="EMBL" id="MBS4187760.1"/>
    </source>
</evidence>
<evidence type="ECO:0000256" key="1">
    <source>
        <dbReference type="ARBA" id="ARBA00007553"/>
    </source>
</evidence>
<dbReference type="InterPro" id="IPR036505">
    <property type="entry name" value="Amidase/PGRP_sf"/>
</dbReference>
<dbReference type="Pfam" id="PF01510">
    <property type="entry name" value="Amidase_2"/>
    <property type="match status" value="1"/>
</dbReference>
<dbReference type="InterPro" id="IPR015510">
    <property type="entry name" value="PGRP"/>
</dbReference>
<evidence type="ECO:0000313" key="7">
    <source>
        <dbReference type="EMBL" id="MCH6266073.1"/>
    </source>
</evidence>
<dbReference type="SMART" id="SM00701">
    <property type="entry name" value="PGRP"/>
    <property type="match status" value="1"/>
</dbReference>
<dbReference type="Proteomes" id="UP000677265">
    <property type="component" value="Unassembled WGS sequence"/>
</dbReference>
<proteinExistence type="inferred from homology"/>
<dbReference type="SUPFAM" id="SSF55846">
    <property type="entry name" value="N-acetylmuramoyl-L-alanine amidase-like"/>
    <property type="match status" value="1"/>
</dbReference>
<sequence length="158" mass="18393">MLKEPNFVRDVHLQFTEPFKKIPDRIKYIIIHHAQEQGWDIYKTHHFHQAVRKWSGIGYNFFIEANGEILKGRGYHVGAHAYHYNEVSLGICLTGDFDVDNPTKEQLSSAKKLCHYLMNEFNIPVSDVLGHRELPGTTKTCPGKNFDMDQFRDFISQK</sequence>
<evidence type="ECO:0000256" key="3">
    <source>
        <dbReference type="ARBA" id="ARBA00032390"/>
    </source>
</evidence>
<accession>A0A942T9B4</accession>
<dbReference type="PANTHER" id="PTHR11022:SF41">
    <property type="entry name" value="PEPTIDOGLYCAN-RECOGNITION PROTEIN LC-RELATED"/>
    <property type="match status" value="1"/>
</dbReference>
<comment type="caution">
    <text evidence="6">The sequence shown here is derived from an EMBL/GenBank/DDBJ whole genome shotgun (WGS) entry which is preliminary data.</text>
</comment>
<dbReference type="RefSeq" id="WP_213147583.1">
    <property type="nucleotide sequence ID" value="NZ_JAGYPE020000016.1"/>
</dbReference>
<dbReference type="SMART" id="SM00644">
    <property type="entry name" value="Ami_2"/>
    <property type="match status" value="1"/>
</dbReference>
<dbReference type="EMBL" id="JAGYPE010000009">
    <property type="protein sequence ID" value="MBS4187760.1"/>
    <property type="molecule type" value="Genomic_DNA"/>
</dbReference>
<evidence type="ECO:0000313" key="8">
    <source>
        <dbReference type="Proteomes" id="UP000677265"/>
    </source>
</evidence>
<organism evidence="6">
    <name type="scientific">Neobacillus citreus</name>
    <dbReference type="NCBI Taxonomy" id="2833578"/>
    <lineage>
        <taxon>Bacteria</taxon>
        <taxon>Bacillati</taxon>
        <taxon>Bacillota</taxon>
        <taxon>Bacilli</taxon>
        <taxon>Bacillales</taxon>
        <taxon>Bacillaceae</taxon>
        <taxon>Neobacillus</taxon>
    </lineage>
</organism>
<evidence type="ECO:0000259" key="5">
    <source>
        <dbReference type="SMART" id="SM00701"/>
    </source>
</evidence>
<dbReference type="InterPro" id="IPR002502">
    <property type="entry name" value="Amidase_domain"/>
</dbReference>
<keyword evidence="8" id="KW-1185">Reference proteome</keyword>
<dbReference type="EMBL" id="JAGYPE020000016">
    <property type="protein sequence ID" value="MCH6266073.1"/>
    <property type="molecule type" value="Genomic_DNA"/>
</dbReference>
<gene>
    <name evidence="7" type="ORF">KHB02_011120</name>
    <name evidence="6" type="ORF">KHB02_41015</name>
</gene>
<dbReference type="GO" id="GO:0009253">
    <property type="term" value="P:peptidoglycan catabolic process"/>
    <property type="evidence" value="ECO:0007669"/>
    <property type="project" value="InterPro"/>
</dbReference>
<feature type="domain" description="N-acetylmuramoyl-L-alanine amidase" evidence="4">
    <location>
        <begin position="17"/>
        <end position="143"/>
    </location>
</feature>
<dbReference type="InterPro" id="IPR006619">
    <property type="entry name" value="PGRP_domain_met/bac"/>
</dbReference>